<name>A0AAW5LLQ9_MAMSC</name>
<dbReference type="RefSeq" id="WP_257099450.1">
    <property type="nucleotide sequence ID" value="NZ_JANILD010000001.1"/>
</dbReference>
<dbReference type="EMBL" id="JANILD010000001">
    <property type="protein sequence ID" value="MCQ9302708.1"/>
    <property type="molecule type" value="Genomic_DNA"/>
</dbReference>
<dbReference type="Pfam" id="PF10651">
    <property type="entry name" value="BppU_N"/>
    <property type="match status" value="1"/>
</dbReference>
<accession>A0AAW5LLQ9</accession>
<protein>
    <submittedName>
        <fullName evidence="2">BppU family phage baseplate upper protein</fullName>
    </submittedName>
</protein>
<dbReference type="CDD" id="cd19958">
    <property type="entry name" value="pyocin_knob"/>
    <property type="match status" value="1"/>
</dbReference>
<dbReference type="InterPro" id="IPR018913">
    <property type="entry name" value="BppU_N"/>
</dbReference>
<sequence>MYNKEGRIKLETTAHIQNRLDTNIQFYNTDVGTADLVFDVTRNGSPLLVSSENADVFLILKNGKNYIVDNVEPIDPMKGRMKYTIPNVFLGLTGNVNGQLFIAVHGKEDIVTEVEFSFKVADSLINTIPAVDKLNEIRTFQEFRESIMNTINEINEALANGQDYVSQMETEKASGLKALNDRSTQVMQEIATLVNTSKKDITDLKNNTMSELDNKANQIKADVEKLNKYDTSDWQKAKLIQDNGQLQIVSLADDLNKLHDLKTGFYYTTTTPITGIGATSTAGFLEVLERNGGILKRITFRPYNSTQIWQKRFYNTWEDWERVNPEDYKRKWLGTLGQEGNTYTDVLSLPGGKYECTIPSDAFSVNAPKDPNGGSYIAEIDVTESENGRKQLRLIASSRNNEYRATIHTNNVFSGWKRVQNAEEFETLNNDTGWIDWEIKNDATKRQTDAPNAIQCQYRVRMVNGIKIAHLRVNVNNLVTQTAFGSIPSHMVPRIEHFYARTPVTMNPAVVLVDVTGDLMFYVNETDKAKWLPGHYIVGEFSWIIDEVGGN</sequence>
<dbReference type="AlphaFoldDB" id="A0AAW5LLQ9"/>
<organism evidence="2 3">
    <name type="scientific">Mammaliicoccus sciuri</name>
    <name type="common">Staphylococcus sciuri</name>
    <dbReference type="NCBI Taxonomy" id="1296"/>
    <lineage>
        <taxon>Bacteria</taxon>
        <taxon>Bacillati</taxon>
        <taxon>Bacillota</taxon>
        <taxon>Bacilli</taxon>
        <taxon>Bacillales</taxon>
        <taxon>Staphylococcaceae</taxon>
        <taxon>Mammaliicoccus</taxon>
    </lineage>
</organism>
<dbReference type="Proteomes" id="UP001204068">
    <property type="component" value="Unassembled WGS sequence"/>
</dbReference>
<evidence type="ECO:0000313" key="2">
    <source>
        <dbReference type="EMBL" id="MCQ9302708.1"/>
    </source>
</evidence>
<proteinExistence type="predicted"/>
<feature type="domain" description="BppU N-terminal" evidence="1">
    <location>
        <begin position="7"/>
        <end position="147"/>
    </location>
</feature>
<evidence type="ECO:0000313" key="3">
    <source>
        <dbReference type="Proteomes" id="UP001204068"/>
    </source>
</evidence>
<gene>
    <name evidence="2" type="ORF">NQ032_03620</name>
</gene>
<evidence type="ECO:0000259" key="1">
    <source>
        <dbReference type="Pfam" id="PF10651"/>
    </source>
</evidence>
<dbReference type="Gene3D" id="2.60.40.3350">
    <property type="match status" value="1"/>
</dbReference>
<comment type="caution">
    <text evidence="2">The sequence shown here is derived from an EMBL/GenBank/DDBJ whole genome shotgun (WGS) entry which is preliminary data.</text>
</comment>
<reference evidence="2" key="1">
    <citation type="submission" date="2022-07" db="EMBL/GenBank/DDBJ databases">
        <title>Bacterial species isolated from the porcine tonsil microbiota.</title>
        <authorList>
            <person name="Oliveira I.M.F."/>
        </authorList>
    </citation>
    <scope>NUCLEOTIDE SEQUENCE</scope>
    <source>
        <strain evidence="2">8QC2O2</strain>
    </source>
</reference>